<keyword evidence="7 13" id="KW-0276">Fatty acid metabolism</keyword>
<evidence type="ECO:0000256" key="3">
    <source>
        <dbReference type="ARBA" id="ARBA00022679"/>
    </source>
</evidence>
<keyword evidence="9 13" id="KW-0067">ATP-binding</keyword>
<comment type="similarity">
    <text evidence="13">Belongs to the AccD/PCCB family.</text>
</comment>
<evidence type="ECO:0000256" key="9">
    <source>
        <dbReference type="ARBA" id="ARBA00022840"/>
    </source>
</evidence>
<keyword evidence="5 13" id="KW-0547">Nucleotide-binding</keyword>
<evidence type="ECO:0000256" key="6">
    <source>
        <dbReference type="ARBA" id="ARBA00022771"/>
    </source>
</evidence>
<feature type="binding site" evidence="13">
    <location>
        <position position="59"/>
    </location>
    <ligand>
        <name>Zn(2+)</name>
        <dbReference type="ChEBI" id="CHEBI:29105"/>
    </ligand>
</feature>
<dbReference type="InterPro" id="IPR041010">
    <property type="entry name" value="Znf-ACC"/>
</dbReference>
<evidence type="ECO:0000256" key="1">
    <source>
        <dbReference type="ARBA" id="ARBA00004496"/>
    </source>
</evidence>
<dbReference type="GO" id="GO:0016743">
    <property type="term" value="F:carboxyl- or carbamoyltransferase activity"/>
    <property type="evidence" value="ECO:0007669"/>
    <property type="project" value="UniProtKB-UniRule"/>
</dbReference>
<dbReference type="PANTHER" id="PTHR42995">
    <property type="entry name" value="ACETYL-COENZYME A CARBOXYLASE CARBOXYL TRANSFERASE SUBUNIT BETA, CHLOROPLASTIC"/>
    <property type="match status" value="1"/>
</dbReference>
<keyword evidence="15" id="KW-0436">Ligase</keyword>
<dbReference type="GO" id="GO:2001295">
    <property type="term" value="P:malonyl-CoA biosynthetic process"/>
    <property type="evidence" value="ECO:0007669"/>
    <property type="project" value="UniProtKB-UniRule"/>
</dbReference>
<keyword evidence="2 13" id="KW-0444">Lipid biosynthesis</keyword>
<accession>A0A6M0RBP0</accession>
<evidence type="ECO:0000256" key="2">
    <source>
        <dbReference type="ARBA" id="ARBA00022516"/>
    </source>
</evidence>
<keyword evidence="13" id="KW-0963">Cytoplasm</keyword>
<evidence type="ECO:0000256" key="7">
    <source>
        <dbReference type="ARBA" id="ARBA00022832"/>
    </source>
</evidence>
<keyword evidence="16" id="KW-1185">Reference proteome</keyword>
<dbReference type="GO" id="GO:0008270">
    <property type="term" value="F:zinc ion binding"/>
    <property type="evidence" value="ECO:0007669"/>
    <property type="project" value="UniProtKB-UniRule"/>
</dbReference>
<reference evidence="15 16" key="1">
    <citation type="submission" date="2019-04" db="EMBL/GenBank/DDBJ databases">
        <title>Genome sequencing of Clostridium botulinum Groups I-IV and Clostridium butyricum.</title>
        <authorList>
            <person name="Brunt J."/>
            <person name="Van Vliet A.H.M."/>
            <person name="Stringer S.C."/>
            <person name="Carter A.T."/>
            <person name="Peck M.W."/>
        </authorList>
    </citation>
    <scope>NUCLEOTIDE SEQUENCE [LARGE SCALE GENOMIC DNA]</scope>
    <source>
        <strain evidence="15 16">IFR 18/094</strain>
    </source>
</reference>
<dbReference type="InterPro" id="IPR000438">
    <property type="entry name" value="Acetyl_CoA_COase_Trfase_b_su"/>
</dbReference>
<comment type="catalytic activity">
    <reaction evidence="13">
        <text>N(6)-carboxybiotinyl-L-lysyl-[protein] + acetyl-CoA = N(6)-biotinyl-L-lysyl-[protein] + malonyl-CoA</text>
        <dbReference type="Rhea" id="RHEA:54728"/>
        <dbReference type="Rhea" id="RHEA-COMP:10505"/>
        <dbReference type="Rhea" id="RHEA-COMP:10506"/>
        <dbReference type="ChEBI" id="CHEBI:57288"/>
        <dbReference type="ChEBI" id="CHEBI:57384"/>
        <dbReference type="ChEBI" id="CHEBI:83144"/>
        <dbReference type="ChEBI" id="CHEBI:83145"/>
        <dbReference type="EC" id="2.1.3.15"/>
    </reaction>
</comment>
<dbReference type="Pfam" id="PF17848">
    <property type="entry name" value="Zn_ribbon_ACC"/>
    <property type="match status" value="1"/>
</dbReference>
<proteinExistence type="inferred from homology"/>
<dbReference type="Proteomes" id="UP000473885">
    <property type="component" value="Unassembled WGS sequence"/>
</dbReference>
<evidence type="ECO:0000256" key="12">
    <source>
        <dbReference type="ARBA" id="ARBA00025280"/>
    </source>
</evidence>
<keyword evidence="3 13" id="KW-0808">Transferase</keyword>
<evidence type="ECO:0000259" key="14">
    <source>
        <dbReference type="PROSITE" id="PS50980"/>
    </source>
</evidence>
<protein>
    <recommendedName>
        <fullName evidence="13">Acetyl-coenzyme A carboxylase carboxyl transferase subunit beta</fullName>
        <shortName evidence="13">ACCase subunit beta</shortName>
        <shortName evidence="13">Acetyl-CoA carboxylase carboxyltransferase subunit beta</shortName>
        <ecNumber evidence="13">2.1.3.15</ecNumber>
    </recommendedName>
</protein>
<dbReference type="SUPFAM" id="SSF52096">
    <property type="entry name" value="ClpP/crotonase"/>
    <property type="match status" value="1"/>
</dbReference>
<feature type="binding site" evidence="13">
    <location>
        <position position="40"/>
    </location>
    <ligand>
        <name>Zn(2+)</name>
        <dbReference type="ChEBI" id="CHEBI:29105"/>
    </ligand>
</feature>
<evidence type="ECO:0000256" key="10">
    <source>
        <dbReference type="ARBA" id="ARBA00023098"/>
    </source>
</evidence>
<dbReference type="EC" id="2.1.3.15" evidence="13"/>
<dbReference type="GO" id="GO:0009317">
    <property type="term" value="C:acetyl-CoA carboxylase complex"/>
    <property type="evidence" value="ECO:0007669"/>
    <property type="project" value="InterPro"/>
</dbReference>
<dbReference type="GO" id="GO:0003989">
    <property type="term" value="F:acetyl-CoA carboxylase activity"/>
    <property type="evidence" value="ECO:0007669"/>
    <property type="project" value="InterPro"/>
</dbReference>
<dbReference type="PANTHER" id="PTHR42995:SF5">
    <property type="entry name" value="ACETYL-COENZYME A CARBOXYLASE CARBOXYL TRANSFERASE SUBUNIT BETA, CHLOROPLASTIC"/>
    <property type="match status" value="1"/>
</dbReference>
<keyword evidence="6 13" id="KW-0863">Zinc-finger</keyword>
<evidence type="ECO:0000313" key="16">
    <source>
        <dbReference type="Proteomes" id="UP000473885"/>
    </source>
</evidence>
<keyword evidence="10 13" id="KW-0443">Lipid metabolism</keyword>
<dbReference type="Pfam" id="PF01039">
    <property type="entry name" value="Carboxyl_trans"/>
    <property type="match status" value="1"/>
</dbReference>
<dbReference type="PRINTS" id="PR01070">
    <property type="entry name" value="ACCCTRFRASEB"/>
</dbReference>
<comment type="subunit">
    <text evidence="13">Acetyl-CoA carboxylase is a heterohexamer composed of biotin carboxyl carrier protein (AccB), biotin carboxylase (AccC) and two subunits each of ACCase subunit alpha (AccA) and ACCase subunit beta (AccD).</text>
</comment>
<evidence type="ECO:0000256" key="13">
    <source>
        <dbReference type="HAMAP-Rule" id="MF_01395"/>
    </source>
</evidence>
<dbReference type="GO" id="GO:0005524">
    <property type="term" value="F:ATP binding"/>
    <property type="evidence" value="ECO:0007669"/>
    <property type="project" value="UniProtKB-KW"/>
</dbReference>
<comment type="function">
    <text evidence="12 13">Component of the acetyl coenzyme A carboxylase (ACC) complex. Biotin carboxylase (BC) catalyzes the carboxylation of biotin on its carrier protein (BCCP) and then the CO(2) group is transferred by the transcarboxylase to acetyl-CoA to form malonyl-CoA.</text>
</comment>
<comment type="cofactor">
    <cofactor evidence="13">
        <name>Zn(2+)</name>
        <dbReference type="ChEBI" id="CHEBI:29105"/>
    </cofactor>
    <text evidence="13">Binds 1 zinc ion per subunit.</text>
</comment>
<keyword evidence="4 13" id="KW-0479">Metal-binding</keyword>
<evidence type="ECO:0000256" key="8">
    <source>
        <dbReference type="ARBA" id="ARBA00022833"/>
    </source>
</evidence>
<dbReference type="NCBIfam" id="TIGR00515">
    <property type="entry name" value="accD"/>
    <property type="match status" value="1"/>
</dbReference>
<feature type="binding site" evidence="13">
    <location>
        <position position="56"/>
    </location>
    <ligand>
        <name>Zn(2+)</name>
        <dbReference type="ChEBI" id="CHEBI:29105"/>
    </ligand>
</feature>
<dbReference type="Gene3D" id="3.90.226.10">
    <property type="entry name" value="2-enoyl-CoA Hydratase, Chain A, domain 1"/>
    <property type="match status" value="1"/>
</dbReference>
<dbReference type="PROSITE" id="PS50980">
    <property type="entry name" value="COA_CT_NTER"/>
    <property type="match status" value="1"/>
</dbReference>
<feature type="domain" description="CoA carboxyltransferase N-terminal" evidence="14">
    <location>
        <begin position="33"/>
        <end position="286"/>
    </location>
</feature>
<dbReference type="HAMAP" id="MF_01395">
    <property type="entry name" value="AcetylCoA_CT_beta"/>
    <property type="match status" value="1"/>
</dbReference>
<dbReference type="UniPathway" id="UPA00655">
    <property type="reaction ID" value="UER00711"/>
</dbReference>
<organism evidence="15 16">
    <name type="scientific">Clostridium niameyense</name>
    <dbReference type="NCBI Taxonomy" id="1622073"/>
    <lineage>
        <taxon>Bacteria</taxon>
        <taxon>Bacillati</taxon>
        <taxon>Bacillota</taxon>
        <taxon>Clostridia</taxon>
        <taxon>Eubacteriales</taxon>
        <taxon>Clostridiaceae</taxon>
        <taxon>Clostridium</taxon>
    </lineage>
</organism>
<comment type="pathway">
    <text evidence="13">Lipid metabolism; malonyl-CoA biosynthesis; malonyl-CoA from acetyl-CoA: step 1/1.</text>
</comment>
<sequence length="286" mass="32402">MKGFFKKTQYITVNSDNLNNYKEEQKPVIPDGMWTKCSKCGKIIYKRDLQKNYMICDFCGYHFRISSKERINYLLDKDSFEEWDKNIKTKNPLTFEGYDKKINTLREKTGLNEAVTIGRGKICDLDVVICVMDSSFMMGSMGSVVGEKITRAVERAIELRLPVIIFTVSGGARMQEGIFSLMQMAKVSAALAKLDESGLLYICVLTDPTTGGVTASFAMLGDIILAEPEALIGFAGKRVIEQTINEKLPNNFQKSEFLLEHGFIDKIVPRNEMRKVIAKILYMHKI</sequence>
<dbReference type="RefSeq" id="WP_163249574.1">
    <property type="nucleotide sequence ID" value="NZ_SXDP01000010.1"/>
</dbReference>
<dbReference type="InterPro" id="IPR011762">
    <property type="entry name" value="COA_CT_N"/>
</dbReference>
<evidence type="ECO:0000256" key="11">
    <source>
        <dbReference type="ARBA" id="ARBA00023160"/>
    </source>
</evidence>
<dbReference type="AlphaFoldDB" id="A0A6M0RBP0"/>
<dbReference type="EMBL" id="SXDP01000010">
    <property type="protein sequence ID" value="NEZ47633.1"/>
    <property type="molecule type" value="Genomic_DNA"/>
</dbReference>
<keyword evidence="11 13" id="KW-0275">Fatty acid biosynthesis</keyword>
<name>A0A6M0RBP0_9CLOT</name>
<evidence type="ECO:0000256" key="4">
    <source>
        <dbReference type="ARBA" id="ARBA00022723"/>
    </source>
</evidence>
<evidence type="ECO:0000256" key="5">
    <source>
        <dbReference type="ARBA" id="ARBA00022741"/>
    </source>
</evidence>
<dbReference type="GO" id="GO:0006633">
    <property type="term" value="P:fatty acid biosynthetic process"/>
    <property type="evidence" value="ECO:0007669"/>
    <property type="project" value="UniProtKB-KW"/>
</dbReference>
<feature type="zinc finger region" description="C4-type" evidence="13">
    <location>
        <begin position="37"/>
        <end position="59"/>
    </location>
</feature>
<keyword evidence="8 13" id="KW-0862">Zinc</keyword>
<evidence type="ECO:0000313" key="15">
    <source>
        <dbReference type="EMBL" id="NEZ47633.1"/>
    </source>
</evidence>
<dbReference type="InterPro" id="IPR029045">
    <property type="entry name" value="ClpP/crotonase-like_dom_sf"/>
</dbReference>
<gene>
    <name evidence="13" type="primary">accD</name>
    <name evidence="15" type="ORF">FDF74_10580</name>
</gene>
<feature type="binding site" evidence="13">
    <location>
        <position position="37"/>
    </location>
    <ligand>
        <name>Zn(2+)</name>
        <dbReference type="ChEBI" id="CHEBI:29105"/>
    </ligand>
</feature>
<comment type="caution">
    <text evidence="15">The sequence shown here is derived from an EMBL/GenBank/DDBJ whole genome shotgun (WGS) entry which is preliminary data.</text>
</comment>
<dbReference type="InterPro" id="IPR034733">
    <property type="entry name" value="AcCoA_carboxyl_beta"/>
</dbReference>
<comment type="subcellular location">
    <subcellularLocation>
        <location evidence="1 13">Cytoplasm</location>
    </subcellularLocation>
</comment>